<keyword evidence="4" id="KW-1185">Reference proteome</keyword>
<reference evidence="4" key="1">
    <citation type="journal article" date="2010" name="Stand. Genomic Sci.">
        <title>Complete genome sequence of Syntrophothermus lipocalidus type strain (TGB-C1T).</title>
        <authorList>
            <consortium name="US DOE Joint Genome Institute (JGI-PGF)"/>
            <person name="Djao O."/>
            <person name="Zhang X."/>
            <person name="Lucas S."/>
            <person name="Lapidus A."/>
            <person name="Glavina Del Rio T."/>
            <person name="Nolan M."/>
            <person name="Tice H."/>
            <person name="Cheng J."/>
            <person name="Han C."/>
            <person name="Tapia R."/>
            <person name="Goodwin L."/>
            <person name="Pitluck S."/>
            <person name="Liolios K."/>
            <person name="Ivanova N."/>
            <person name="Mavromatis K."/>
            <person name="Mikhailova N."/>
            <person name="Ovchinnikova G."/>
            <person name="Pati A."/>
            <person name="Brambilla E."/>
            <person name="Chen A."/>
            <person name="Palaniappan K."/>
            <person name="Land M."/>
            <person name="Hauser L."/>
            <person name="Chang Y."/>
            <person name="Jeffries C."/>
            <person name="Rohde M."/>
            <person name="Sikorski J."/>
            <person name="Spring S."/>
            <person name="Goker M."/>
            <person name="Detter J."/>
            <person name="Woyke T."/>
            <person name="Bristow J."/>
            <person name="Eisen J."/>
            <person name="Markowitz V."/>
            <person name="Hugenholtz P."/>
            <person name="Kyrpides N."/>
            <person name="Klenk H."/>
        </authorList>
    </citation>
    <scope>NUCLEOTIDE SEQUENCE [LARGE SCALE GENOMIC DNA]</scope>
    <source>
        <strain evidence="4">DSM 12680 / TGB-C1</strain>
    </source>
</reference>
<evidence type="ECO:0000313" key="4">
    <source>
        <dbReference type="Proteomes" id="UP000000378"/>
    </source>
</evidence>
<dbReference type="InterPro" id="IPR003695">
    <property type="entry name" value="Ppx_GppA_N"/>
</dbReference>
<dbReference type="EMBL" id="CP002048">
    <property type="protein sequence ID" value="ADI00919.1"/>
    <property type="molecule type" value="Genomic_DNA"/>
</dbReference>
<dbReference type="RefSeq" id="WP_013174323.1">
    <property type="nucleotide sequence ID" value="NC_014220.1"/>
</dbReference>
<dbReference type="CDD" id="cd24054">
    <property type="entry name" value="ASKHA_NBD_AaPPX-GppA_MtPPX2-like"/>
    <property type="match status" value="1"/>
</dbReference>
<dbReference type="Pfam" id="PF02541">
    <property type="entry name" value="Ppx-GppA"/>
    <property type="match status" value="1"/>
</dbReference>
<dbReference type="eggNOG" id="COG0248">
    <property type="taxonomic scope" value="Bacteria"/>
</dbReference>
<dbReference type="Gene3D" id="3.30.420.40">
    <property type="match status" value="1"/>
</dbReference>
<dbReference type="GO" id="GO:0016462">
    <property type="term" value="F:pyrophosphatase activity"/>
    <property type="evidence" value="ECO:0007669"/>
    <property type="project" value="TreeGrafter"/>
</dbReference>
<evidence type="ECO:0000313" key="3">
    <source>
        <dbReference type="EMBL" id="ADI00919.1"/>
    </source>
</evidence>
<dbReference type="PANTHER" id="PTHR30005:SF0">
    <property type="entry name" value="RETROGRADE REGULATION PROTEIN 2"/>
    <property type="match status" value="1"/>
</dbReference>
<dbReference type="PANTHER" id="PTHR30005">
    <property type="entry name" value="EXOPOLYPHOSPHATASE"/>
    <property type="match status" value="1"/>
</dbReference>
<dbReference type="KEGG" id="slp:Slip_0119"/>
<name>D7CIQ4_SYNLT</name>
<organism evidence="3 4">
    <name type="scientific">Syntrophothermus lipocalidus (strain DSM 12680 / TGB-C1)</name>
    <dbReference type="NCBI Taxonomy" id="643648"/>
    <lineage>
        <taxon>Bacteria</taxon>
        <taxon>Bacillati</taxon>
        <taxon>Bacillota</taxon>
        <taxon>Clostridia</taxon>
        <taxon>Eubacteriales</taxon>
        <taxon>Syntrophomonadaceae</taxon>
        <taxon>Syntrophothermus</taxon>
    </lineage>
</organism>
<protein>
    <submittedName>
        <fullName evidence="3">Ppx/GppA phosphatase</fullName>
    </submittedName>
</protein>
<dbReference type="InterPro" id="IPR050273">
    <property type="entry name" value="GppA/Ppx_hydrolase"/>
</dbReference>
<dbReference type="SUPFAM" id="SSF53067">
    <property type="entry name" value="Actin-like ATPase domain"/>
    <property type="match status" value="2"/>
</dbReference>
<sequence>MRIAAADIGTNSCRLLIAEVIEGRLVSILKKITSTRLGEGLLESGWLHPKAIKRTVDCLLNFRDIMHGYQVSAYRVVATSAVREAVNREDFLAVAEEETGLSIEVIGGEEEASLAWEGVVRSLNFPELPLVADLGAGSTEFIYAGQSPVIKSVKVGAVKATEGDWSREQIRAALEEVLALAPRFRKNPLVLTGGTPTTLVAIKKGLAEYDPDLVHGQKLTYQEVEDLYQMLEGMPLNLRRRLPGLQPERADIVVKGVLIVLVIMDGLGKDEIIVSESDLLEGIIWRLAGASPGV</sequence>
<dbReference type="Gene3D" id="3.30.420.150">
    <property type="entry name" value="Exopolyphosphatase. Domain 2"/>
    <property type="match status" value="1"/>
</dbReference>
<dbReference type="STRING" id="643648.Slip_0119"/>
<accession>D7CIQ4</accession>
<gene>
    <name evidence="3" type="ordered locus">Slip_0119</name>
</gene>
<evidence type="ECO:0000259" key="2">
    <source>
        <dbReference type="Pfam" id="PF02541"/>
    </source>
</evidence>
<feature type="domain" description="Ppx/GppA phosphatase N-terminal" evidence="2">
    <location>
        <begin position="17"/>
        <end position="287"/>
    </location>
</feature>
<dbReference type="AlphaFoldDB" id="D7CIQ4"/>
<dbReference type="HOGENOM" id="CLU_025908_1_2_9"/>
<dbReference type="InterPro" id="IPR043129">
    <property type="entry name" value="ATPase_NBD"/>
</dbReference>
<comment type="similarity">
    <text evidence="1">Belongs to the GppA/Ppx family.</text>
</comment>
<dbReference type="Proteomes" id="UP000000378">
    <property type="component" value="Chromosome"/>
</dbReference>
<proteinExistence type="inferred from homology"/>
<reference evidence="3 4" key="2">
    <citation type="journal article" date="2010" name="Stand. Genomic Sci.">
        <title>Complete genome sequence of Syntrophothermus lipocalidus type strain (TGB-C1).</title>
        <authorList>
            <person name="Djao O.D."/>
            <person name="Zhang X."/>
            <person name="Lucas S."/>
            <person name="Lapidus A."/>
            <person name="Del Rio T.G."/>
            <person name="Nolan M."/>
            <person name="Tice H."/>
            <person name="Cheng J.F."/>
            <person name="Han C."/>
            <person name="Tapia R."/>
            <person name="Goodwin L."/>
            <person name="Pitluck S."/>
            <person name="Liolios K."/>
            <person name="Ivanova N."/>
            <person name="Mavromatis K."/>
            <person name="Mikhailova N."/>
            <person name="Ovchinnikova G."/>
            <person name="Pati A."/>
            <person name="Brambilla E."/>
            <person name="Chen A."/>
            <person name="Palaniappan K."/>
            <person name="Land M."/>
            <person name="Hauser L."/>
            <person name="Chang Y.J."/>
            <person name="Jeffries C.D."/>
            <person name="Rohde M."/>
            <person name="Sikorski J."/>
            <person name="Spring S."/>
            <person name="Goker M."/>
            <person name="Detter J.C."/>
            <person name="Woyke T."/>
            <person name="Bristow J."/>
            <person name="Eisen J.A."/>
            <person name="Markowitz V."/>
            <person name="Hugenholtz P."/>
            <person name="Kyrpides N.C."/>
            <person name="Klenk H.P."/>
        </authorList>
    </citation>
    <scope>NUCLEOTIDE SEQUENCE [LARGE SCALE GENOMIC DNA]</scope>
    <source>
        <strain evidence="4">DSM 12680 / TGB-C1</strain>
    </source>
</reference>
<evidence type="ECO:0000256" key="1">
    <source>
        <dbReference type="ARBA" id="ARBA00007125"/>
    </source>
</evidence>